<gene>
    <name evidence="3" type="ORF">THARTR1_03321</name>
</gene>
<dbReference type="InterPro" id="IPR036770">
    <property type="entry name" value="Ankyrin_rpt-contain_sf"/>
</dbReference>
<dbReference type="EMBL" id="MTYI01000044">
    <property type="protein sequence ID" value="PNP56625.1"/>
    <property type="molecule type" value="Genomic_DNA"/>
</dbReference>
<dbReference type="PANTHER" id="PTHR24141:SF1">
    <property type="entry name" value="2-5A-DEPENDENT RIBONUCLEASE"/>
    <property type="match status" value="1"/>
</dbReference>
<keyword evidence="1" id="KW-0677">Repeat</keyword>
<dbReference type="GO" id="GO:0004540">
    <property type="term" value="F:RNA nuclease activity"/>
    <property type="evidence" value="ECO:0007669"/>
    <property type="project" value="TreeGrafter"/>
</dbReference>
<dbReference type="PANTHER" id="PTHR24141">
    <property type="entry name" value="2-5A-DEPENDENT RIBONUCLEASE"/>
    <property type="match status" value="1"/>
</dbReference>
<evidence type="ECO:0000313" key="4">
    <source>
        <dbReference type="Proteomes" id="UP000236290"/>
    </source>
</evidence>
<sequence>MKCKLEVVTRLSEMGAVANESDHLGREPIHFALLQSVEMAELLLREEGVTLDGRDKFGRHALHFAVQSRRLDVVKFVLHERPRFLNEPDIHGWTPLLWALRSPSPICVQMTEDQLKDILELLINQGASKFVKGTGTKNEFWTPVKLASYSGLDVLEIVRPSPEELNRCDDEFKDLWYEECERHGTHRLTAYCDICLAVE</sequence>
<dbReference type="Gene3D" id="1.25.40.20">
    <property type="entry name" value="Ankyrin repeat-containing domain"/>
    <property type="match status" value="1"/>
</dbReference>
<dbReference type="SUPFAM" id="SSF48403">
    <property type="entry name" value="Ankyrin repeat"/>
    <property type="match status" value="1"/>
</dbReference>
<evidence type="ECO:0000313" key="3">
    <source>
        <dbReference type="EMBL" id="PNP56625.1"/>
    </source>
</evidence>
<dbReference type="InterPro" id="IPR002110">
    <property type="entry name" value="Ankyrin_rpt"/>
</dbReference>
<evidence type="ECO:0000256" key="1">
    <source>
        <dbReference type="ARBA" id="ARBA00022737"/>
    </source>
</evidence>
<dbReference type="AlphaFoldDB" id="A0A2K0UFR7"/>
<dbReference type="Proteomes" id="UP000236290">
    <property type="component" value="Unassembled WGS sequence"/>
</dbReference>
<comment type="caution">
    <text evidence="3">The sequence shown here is derived from an EMBL/GenBank/DDBJ whole genome shotgun (WGS) entry which is preliminary data.</text>
</comment>
<keyword evidence="2" id="KW-0040">ANK repeat</keyword>
<reference evidence="3 4" key="1">
    <citation type="submission" date="2017-02" db="EMBL/GenBank/DDBJ databases">
        <title>Genomes of Trichoderma spp. with biocontrol activity.</title>
        <authorList>
            <person name="Gardiner D."/>
            <person name="Kazan K."/>
            <person name="Vos C."/>
            <person name="Harvey P."/>
        </authorList>
    </citation>
    <scope>NUCLEOTIDE SEQUENCE [LARGE SCALE GENOMIC DNA]</scope>
    <source>
        <strain evidence="3 4">Tr1</strain>
    </source>
</reference>
<name>A0A2K0UFR7_TRIHA</name>
<dbReference type="SMART" id="SM00248">
    <property type="entry name" value="ANK"/>
    <property type="match status" value="3"/>
</dbReference>
<accession>A0A2K0UFR7</accession>
<dbReference type="OrthoDB" id="341259at2759"/>
<dbReference type="Pfam" id="PF12796">
    <property type="entry name" value="Ank_2"/>
    <property type="match status" value="1"/>
</dbReference>
<protein>
    <submittedName>
        <fullName evidence="3">Uncharacterized protein</fullName>
    </submittedName>
</protein>
<organism evidence="3 4">
    <name type="scientific">Trichoderma harzianum</name>
    <name type="common">Hypocrea lixii</name>
    <dbReference type="NCBI Taxonomy" id="5544"/>
    <lineage>
        <taxon>Eukaryota</taxon>
        <taxon>Fungi</taxon>
        <taxon>Dikarya</taxon>
        <taxon>Ascomycota</taxon>
        <taxon>Pezizomycotina</taxon>
        <taxon>Sordariomycetes</taxon>
        <taxon>Hypocreomycetidae</taxon>
        <taxon>Hypocreales</taxon>
        <taxon>Hypocreaceae</taxon>
        <taxon>Trichoderma</taxon>
    </lineage>
</organism>
<dbReference type="GO" id="GO:0003723">
    <property type="term" value="F:RNA binding"/>
    <property type="evidence" value="ECO:0007669"/>
    <property type="project" value="TreeGrafter"/>
</dbReference>
<proteinExistence type="predicted"/>
<dbReference type="GO" id="GO:0006396">
    <property type="term" value="P:RNA processing"/>
    <property type="evidence" value="ECO:0007669"/>
    <property type="project" value="TreeGrafter"/>
</dbReference>
<evidence type="ECO:0000256" key="2">
    <source>
        <dbReference type="ARBA" id="ARBA00023043"/>
    </source>
</evidence>